<sequence length="302" mass="33082">MNLKYLCCTLSVLICSASADRDFDRRFQLLIKRAMPTLSAELASSSAIIFPITSQPLFKRAMPTLTVSSNTSSLNTSSTSSTSSASLSSYSATFTPSVPHTAGNKHIYRTSYPTGTVFVIVGAIIGFLGVLFSIIWLLFAIRGWLSARREYRSQSIQARYQADPFMFQSGDADSEYSDGSTHSDVSESVLKARSSKRPELRTLGSQSTIDLLQGGTLPAGMISHAERNSMFISPTEIMKNTANAKSLSSNDTPQSAFSEFMAPVRNTHILEHSDPLYQVAYGEPRAVRPPSINLEKMFDEDL</sequence>
<feature type="region of interest" description="Disordered" evidence="1">
    <location>
        <begin position="68"/>
        <end position="89"/>
    </location>
</feature>
<evidence type="ECO:0000256" key="2">
    <source>
        <dbReference type="SAM" id="Phobius"/>
    </source>
</evidence>
<dbReference type="PANTHER" id="PTHR36089">
    <property type="entry name" value="CHITIN SYNTHASE 3 COMPLEX PROTEIN CSI2-RELATED"/>
    <property type="match status" value="1"/>
</dbReference>
<feature type="region of interest" description="Disordered" evidence="1">
    <location>
        <begin position="171"/>
        <end position="198"/>
    </location>
</feature>
<dbReference type="GO" id="GO:0000324">
    <property type="term" value="C:fungal-type vacuole"/>
    <property type="evidence" value="ECO:0007669"/>
    <property type="project" value="TreeGrafter"/>
</dbReference>
<evidence type="ECO:0000313" key="5">
    <source>
        <dbReference type="Proteomes" id="UP000191144"/>
    </source>
</evidence>
<dbReference type="AlphaFoldDB" id="A0A1G4JC96"/>
<keyword evidence="3" id="KW-0732">Signal</keyword>
<keyword evidence="2" id="KW-0812">Transmembrane</keyword>
<evidence type="ECO:0000256" key="1">
    <source>
        <dbReference type="SAM" id="MobiDB-lite"/>
    </source>
</evidence>
<evidence type="ECO:0000256" key="3">
    <source>
        <dbReference type="SAM" id="SignalP"/>
    </source>
</evidence>
<dbReference type="EMBL" id="LT598482">
    <property type="protein sequence ID" value="SCU87505.1"/>
    <property type="molecule type" value="Genomic_DNA"/>
</dbReference>
<feature type="chain" id="PRO_5009235981" evidence="3">
    <location>
        <begin position="20"/>
        <end position="302"/>
    </location>
</feature>
<dbReference type="GO" id="GO:0005935">
    <property type="term" value="C:cellular bud neck"/>
    <property type="evidence" value="ECO:0007669"/>
    <property type="project" value="TreeGrafter"/>
</dbReference>
<feature type="transmembrane region" description="Helical" evidence="2">
    <location>
        <begin position="117"/>
        <end position="139"/>
    </location>
</feature>
<gene>
    <name evidence="4" type="ORF">LAME_0D10330G</name>
</gene>
<name>A0A1G4JC96_9SACH</name>
<protein>
    <submittedName>
        <fullName evidence="4">LAME_0D10330g1_1</fullName>
    </submittedName>
</protein>
<dbReference type="InterPro" id="IPR051009">
    <property type="entry name" value="PRM"/>
</dbReference>
<organism evidence="4 5">
    <name type="scientific">Lachancea meyersii CBS 8951</name>
    <dbReference type="NCBI Taxonomy" id="1266667"/>
    <lineage>
        <taxon>Eukaryota</taxon>
        <taxon>Fungi</taxon>
        <taxon>Dikarya</taxon>
        <taxon>Ascomycota</taxon>
        <taxon>Saccharomycotina</taxon>
        <taxon>Saccharomycetes</taxon>
        <taxon>Saccharomycetales</taxon>
        <taxon>Saccharomycetaceae</taxon>
        <taxon>Lachancea</taxon>
    </lineage>
</organism>
<feature type="signal peptide" evidence="3">
    <location>
        <begin position="1"/>
        <end position="19"/>
    </location>
</feature>
<reference evidence="5" key="1">
    <citation type="submission" date="2016-03" db="EMBL/GenBank/DDBJ databases">
        <authorList>
            <person name="Devillers Hugo."/>
        </authorList>
    </citation>
    <scope>NUCLEOTIDE SEQUENCE [LARGE SCALE GENOMIC DNA]</scope>
</reference>
<keyword evidence="2" id="KW-0472">Membrane</keyword>
<keyword evidence="5" id="KW-1185">Reference proteome</keyword>
<proteinExistence type="predicted"/>
<keyword evidence="2" id="KW-1133">Transmembrane helix</keyword>
<dbReference type="OrthoDB" id="4065319at2759"/>
<dbReference type="PANTHER" id="PTHR36089:SF1">
    <property type="entry name" value="CHITIN SYNTHASE 3 COMPLEX PROTEIN CSI2-RELATED"/>
    <property type="match status" value="1"/>
</dbReference>
<evidence type="ECO:0000313" key="4">
    <source>
        <dbReference type="EMBL" id="SCU87505.1"/>
    </source>
</evidence>
<accession>A0A1G4JC96</accession>
<dbReference type="Proteomes" id="UP000191144">
    <property type="component" value="Chromosome D"/>
</dbReference>